<evidence type="ECO:0000313" key="2">
    <source>
        <dbReference type="EMBL" id="BAD82541.1"/>
    </source>
</evidence>
<organism evidence="2">
    <name type="scientific">Oryza sativa subsp. japonica</name>
    <name type="common">Rice</name>
    <dbReference type="NCBI Taxonomy" id="39947"/>
    <lineage>
        <taxon>Eukaryota</taxon>
        <taxon>Viridiplantae</taxon>
        <taxon>Streptophyta</taxon>
        <taxon>Embryophyta</taxon>
        <taxon>Tracheophyta</taxon>
        <taxon>Spermatophyta</taxon>
        <taxon>Magnoliopsida</taxon>
        <taxon>Liliopsida</taxon>
        <taxon>Poales</taxon>
        <taxon>Poaceae</taxon>
        <taxon>BOP clade</taxon>
        <taxon>Oryzoideae</taxon>
        <taxon>Oryzeae</taxon>
        <taxon>Oryzinae</taxon>
        <taxon>Oryza</taxon>
        <taxon>Oryza sativa</taxon>
    </lineage>
</organism>
<feature type="compositionally biased region" description="Basic residues" evidence="1">
    <location>
        <begin position="1"/>
        <end position="12"/>
    </location>
</feature>
<protein>
    <submittedName>
        <fullName evidence="2">Uncharacterized protein</fullName>
    </submittedName>
</protein>
<accession>Q5N7L6</accession>
<dbReference type="AlphaFoldDB" id="Q5N7L6"/>
<proteinExistence type="predicted"/>
<dbReference type="EMBL" id="AP003455">
    <property type="protein sequence ID" value="BAD82541.1"/>
    <property type="molecule type" value="Genomic_DNA"/>
</dbReference>
<feature type="region of interest" description="Disordered" evidence="1">
    <location>
        <begin position="1"/>
        <end position="24"/>
    </location>
</feature>
<gene>
    <name evidence="2" type="primary">P0519D04.20</name>
</gene>
<evidence type="ECO:0000256" key="1">
    <source>
        <dbReference type="SAM" id="MobiDB-lite"/>
    </source>
</evidence>
<reference evidence="2" key="1">
    <citation type="journal article" date="2002" name="Nature">
        <title>The genome sequence and structure of rice chromosome 1.</title>
        <authorList>
            <person name="Sasaki T."/>
            <person name="Matsumoto T."/>
            <person name="Yamamoto K."/>
            <person name="Sakata K."/>
            <person name="Baba T."/>
            <person name="Katayose Y."/>
            <person name="Wu J."/>
            <person name="Niimura Y."/>
            <person name="Cheng Z."/>
            <person name="Nagamura Y."/>
            <person name="Antonio B.A."/>
            <person name="Kanamori H."/>
            <person name="Hosokawa S."/>
            <person name="Masukawa M."/>
            <person name="Arikawa K."/>
            <person name="Chiden Y."/>
            <person name="Hayashi M."/>
            <person name="Okamoto M."/>
            <person name="Ando T."/>
            <person name="Aoki H."/>
            <person name="Arita K."/>
            <person name="Hamada M."/>
            <person name="Harada C."/>
            <person name="Hijishita S."/>
            <person name="Honda M."/>
            <person name="Ichikawa Y."/>
            <person name="Idonuma A."/>
            <person name="Iijima M."/>
            <person name="Ikeda M."/>
            <person name="Ikeno M."/>
            <person name="Itoh S."/>
            <person name="Itoh T."/>
            <person name="Itoh Y."/>
            <person name="Itoh Y."/>
            <person name="Iwabuchi A."/>
            <person name="Kamiya K."/>
            <person name="Karasawa W."/>
            <person name="Katagiri S."/>
            <person name="Kikuta A."/>
            <person name="Kobayashi N."/>
            <person name="Kono I."/>
            <person name="Machita K."/>
            <person name="Maehara T."/>
            <person name="Mizuno H."/>
            <person name="Mizubayashi T."/>
            <person name="Mukai Y."/>
            <person name="Nagasaki H."/>
            <person name="Nakashima M."/>
            <person name="Nakama Y."/>
            <person name="Nakamichi Y."/>
            <person name="Nakamura M."/>
            <person name="Namiki N."/>
            <person name="Negishi M."/>
            <person name="Ohta I."/>
            <person name="Ono N."/>
            <person name="Saji S."/>
            <person name="Sakai K."/>
            <person name="Shibata M."/>
            <person name="Shimokawa T."/>
            <person name="Shomura A."/>
            <person name="Song J."/>
            <person name="Takazaki Y."/>
            <person name="Terasawa K."/>
            <person name="Tsuji K."/>
            <person name="Waki K."/>
            <person name="Yamagata H."/>
            <person name="Yamane H."/>
            <person name="Yoshiki S."/>
            <person name="Yoshihara R."/>
            <person name="Yukawa K."/>
            <person name="Zhong H."/>
            <person name="Iwama H."/>
            <person name="Endo T."/>
            <person name="Ito H."/>
            <person name="Hahn J.H."/>
            <person name="Kim H.I."/>
            <person name="Eun M.Y."/>
            <person name="Yano M."/>
            <person name="Jiang J."/>
            <person name="Gojobori T."/>
        </authorList>
    </citation>
    <scope>NUCLEOTIDE SEQUENCE [LARGE SCALE GENOMIC DNA]</scope>
</reference>
<sequence length="72" mass="7591">MAITRTRGRQRRGGGLSTQHGFVGYGREGEDKVARVSVSNFSSTVASLAVAHGAPPATALPVQPITSRSRNR</sequence>
<dbReference type="Proteomes" id="UP000817658">
    <property type="component" value="Chromosome 1"/>
</dbReference>
<feature type="region of interest" description="Disordered" evidence="1">
    <location>
        <begin position="53"/>
        <end position="72"/>
    </location>
</feature>
<name>Q5N7L6_ORYSJ</name>